<feature type="transmembrane region" description="Helical" evidence="1">
    <location>
        <begin position="49"/>
        <end position="66"/>
    </location>
</feature>
<gene>
    <name evidence="2" type="ORF">ABNN70_11470</name>
</gene>
<feature type="transmembrane region" description="Helical" evidence="1">
    <location>
        <begin position="72"/>
        <end position="90"/>
    </location>
</feature>
<proteinExistence type="predicted"/>
<dbReference type="PANTHER" id="PTHR40044:SF1">
    <property type="entry name" value="INTEGRAL MEMBRANE PROTEIN"/>
    <property type="match status" value="1"/>
</dbReference>
<reference evidence="2" key="1">
    <citation type="submission" date="2024-06" db="EMBL/GenBank/DDBJ databases">
        <authorList>
            <person name="Fan A."/>
            <person name="Zhang F.Y."/>
            <person name="Zhang L."/>
        </authorList>
    </citation>
    <scope>NUCLEOTIDE SEQUENCE</scope>
    <source>
        <strain evidence="2">Y61</strain>
    </source>
</reference>
<feature type="transmembrane region" description="Helical" evidence="1">
    <location>
        <begin position="130"/>
        <end position="154"/>
    </location>
</feature>
<evidence type="ECO:0000313" key="2">
    <source>
        <dbReference type="EMBL" id="XCJ16294.1"/>
    </source>
</evidence>
<protein>
    <submittedName>
        <fullName evidence="2">QueT transporter family protein</fullName>
    </submittedName>
</protein>
<organism evidence="2">
    <name type="scientific">Sporolactobacillus sp. Y61</name>
    <dbReference type="NCBI Taxonomy" id="3160863"/>
    <lineage>
        <taxon>Bacteria</taxon>
        <taxon>Bacillati</taxon>
        <taxon>Bacillota</taxon>
        <taxon>Bacilli</taxon>
        <taxon>Bacillales</taxon>
        <taxon>Sporolactobacillaceae</taxon>
        <taxon>Sporolactobacillus</taxon>
    </lineage>
</organism>
<feature type="transmembrane region" description="Helical" evidence="1">
    <location>
        <begin position="97"/>
        <end position="118"/>
    </location>
</feature>
<dbReference type="RefSeq" id="WP_129928963.1">
    <property type="nucleotide sequence ID" value="NZ_CP159510.1"/>
</dbReference>
<dbReference type="AlphaFoldDB" id="A0AAU8IE91"/>
<dbReference type="PIRSF" id="PIRSF031501">
    <property type="entry name" value="QueT"/>
    <property type="match status" value="1"/>
</dbReference>
<name>A0AAU8IE91_9BACL</name>
<evidence type="ECO:0000256" key="1">
    <source>
        <dbReference type="SAM" id="Phobius"/>
    </source>
</evidence>
<dbReference type="InterPro" id="IPR010387">
    <property type="entry name" value="QueT"/>
</dbReference>
<feature type="transmembrane region" description="Helical" evidence="1">
    <location>
        <begin position="6"/>
        <end position="28"/>
    </location>
</feature>
<dbReference type="EMBL" id="CP159510">
    <property type="protein sequence ID" value="XCJ16294.1"/>
    <property type="molecule type" value="Genomic_DNA"/>
</dbReference>
<sequence>MKIRFIAINALVAAVYIVLTFAVQPVAFYALQLRLPEMLNHLIAFNKKYFIGIVVGVFMANLFFSPLLPYDLIFGTGQSVVALLISILLISRVKNVVARMLINTAVFSVTMCIIAWELTLAGVTENVPFLLNWLTLAAGEAIVMLVGTAVFYAVNKRLHFEKQI</sequence>
<keyword evidence="1" id="KW-1133">Transmembrane helix</keyword>
<dbReference type="Pfam" id="PF06177">
    <property type="entry name" value="QueT"/>
    <property type="match status" value="1"/>
</dbReference>
<accession>A0AAU8IE91</accession>
<dbReference type="PANTHER" id="PTHR40044">
    <property type="entry name" value="INTEGRAL MEMBRANE PROTEIN-RELATED"/>
    <property type="match status" value="1"/>
</dbReference>
<keyword evidence="1" id="KW-0472">Membrane</keyword>
<keyword evidence="1" id="KW-0812">Transmembrane</keyword>